<dbReference type="RefSeq" id="WP_011248445.1">
    <property type="nucleotide sequence ID" value="NZ_CP144921.1"/>
</dbReference>
<evidence type="ECO:0000256" key="1">
    <source>
        <dbReference type="ARBA" id="ARBA00007592"/>
    </source>
</evidence>
<evidence type="ECO:0000313" key="5">
    <source>
        <dbReference type="EMBL" id="WWA31491.1"/>
    </source>
</evidence>
<sequence>MKRLYGITTAMVTPFTETGEVDVPAVRALTDFLIEKGVHGLFPLGTTGEMNKLSIEERKQVAEAVISQAAGRVHVFIQVGAQTMGSTLELARHALEAGADGIGVVTPFFLGADDRELEEYYVTVAKQLPDDFPVYLYNIPQASANDLKPEVAERIVRRTENVVGIKYSYPDFVRLQEYSFVNGGDFSVLTGTDRLLTAALALGCDGTVSGVSGVWPEPFVRAYEAFCMGDLETARTHQSVATAYCVALKGGSNMSYFKEALKMRGIDVGGMRRPQLDLTASQLSELKSALKKVESRNSDIN</sequence>
<dbReference type="InterPro" id="IPR013785">
    <property type="entry name" value="Aldolase_TIM"/>
</dbReference>
<evidence type="ECO:0000256" key="4">
    <source>
        <dbReference type="PIRNR" id="PIRNR001365"/>
    </source>
</evidence>
<accession>A0ABZ2D029</accession>
<dbReference type="PRINTS" id="PR00146">
    <property type="entry name" value="DHPICSNTHASE"/>
</dbReference>
<dbReference type="GO" id="GO:0008840">
    <property type="term" value="F:4-hydroxy-tetrahydrodipicolinate synthase activity"/>
    <property type="evidence" value="ECO:0007669"/>
    <property type="project" value="UniProtKB-EC"/>
</dbReference>
<dbReference type="Pfam" id="PF00701">
    <property type="entry name" value="DHDPS"/>
    <property type="match status" value="1"/>
</dbReference>
<evidence type="ECO:0000313" key="6">
    <source>
        <dbReference type="Proteomes" id="UP001341136"/>
    </source>
</evidence>
<comment type="similarity">
    <text evidence="1 4">Belongs to the DapA family.</text>
</comment>
<dbReference type="PROSITE" id="PS00666">
    <property type="entry name" value="DHDPS_2"/>
    <property type="match status" value="1"/>
</dbReference>
<keyword evidence="2 4" id="KW-0456">Lyase</keyword>
<gene>
    <name evidence="5" type="ORF">V5G21_06715</name>
</gene>
<dbReference type="SUPFAM" id="SSF51569">
    <property type="entry name" value="Aldolase"/>
    <property type="match status" value="1"/>
</dbReference>
<dbReference type="Gene3D" id="3.20.20.70">
    <property type="entry name" value="Aldolase class I"/>
    <property type="match status" value="1"/>
</dbReference>
<dbReference type="GO" id="GO:0008747">
    <property type="term" value="F:N-acetylneuraminate lyase activity"/>
    <property type="evidence" value="ECO:0007669"/>
    <property type="project" value="UniProtKB-EC"/>
</dbReference>
<protein>
    <submittedName>
        <fullName evidence="5">Dihydrodipicolinate synthase family protein</fullName>
        <ecNumber evidence="5">4.1.3.3</ecNumber>
        <ecNumber evidence="5">4.2.1.41</ecNumber>
        <ecNumber evidence="5">4.3.3.7</ecNumber>
    </submittedName>
</protein>
<keyword evidence="6" id="KW-1185">Reference proteome</keyword>
<dbReference type="PIRSF" id="PIRSF001365">
    <property type="entry name" value="DHDPS"/>
    <property type="match status" value="1"/>
</dbReference>
<dbReference type="PANTHER" id="PTHR12128:SF66">
    <property type="entry name" value="4-HYDROXY-2-OXOGLUTARATE ALDOLASE, MITOCHONDRIAL"/>
    <property type="match status" value="1"/>
</dbReference>
<dbReference type="EC" id="4.3.3.7" evidence="5"/>
<dbReference type="GO" id="GO:0047448">
    <property type="term" value="F:5-dehydro-4-deoxyglucarate dehydratase activity"/>
    <property type="evidence" value="ECO:0007669"/>
    <property type="project" value="UniProtKB-EC"/>
</dbReference>
<keyword evidence="3" id="KW-0704">Schiff base</keyword>
<dbReference type="CDD" id="cd00408">
    <property type="entry name" value="DHDPS-like"/>
    <property type="match status" value="1"/>
</dbReference>
<organism evidence="5 6">
    <name type="scientific">Shouchella rhizosphaerae</name>
    <dbReference type="NCBI Taxonomy" id="866786"/>
    <lineage>
        <taxon>Bacteria</taxon>
        <taxon>Bacillati</taxon>
        <taxon>Bacillota</taxon>
        <taxon>Bacilli</taxon>
        <taxon>Bacillales</taxon>
        <taxon>Bacillaceae</taxon>
        <taxon>Shouchella</taxon>
    </lineage>
</organism>
<name>A0ABZ2D029_9BACI</name>
<dbReference type="EMBL" id="CP144921">
    <property type="protein sequence ID" value="WWA31491.1"/>
    <property type="molecule type" value="Genomic_DNA"/>
</dbReference>
<proteinExistence type="inferred from homology"/>
<dbReference type="InterPro" id="IPR002220">
    <property type="entry name" value="DapA-like"/>
</dbReference>
<dbReference type="GeneID" id="86927900"/>
<dbReference type="SMART" id="SM01130">
    <property type="entry name" value="DHDPS"/>
    <property type="match status" value="1"/>
</dbReference>
<evidence type="ECO:0000256" key="2">
    <source>
        <dbReference type="ARBA" id="ARBA00023239"/>
    </source>
</evidence>
<evidence type="ECO:0000256" key="3">
    <source>
        <dbReference type="ARBA" id="ARBA00023270"/>
    </source>
</evidence>
<dbReference type="EC" id="4.2.1.41" evidence="5"/>
<reference evidence="5 6" key="1">
    <citation type="submission" date="2024-01" db="EMBL/GenBank/DDBJ databases">
        <title>Culturomics analysis of mouse respiratory tract.</title>
        <authorList>
            <person name="Phillips A.M."/>
            <person name="Collette N.M."/>
            <person name="Mageeney C.M."/>
            <person name="Sinha A."/>
            <person name="Hern K.E."/>
            <person name="Arkin A.P."/>
            <person name="Williams K.P."/>
            <person name="Branda S."/>
        </authorList>
    </citation>
    <scope>NUCLEOTIDE SEQUENCE [LARGE SCALE GENOMIC DNA]</scope>
    <source>
        <strain evidence="5 6">CP20</strain>
    </source>
</reference>
<dbReference type="InterPro" id="IPR020625">
    <property type="entry name" value="Schiff_base-form_aldolases_AS"/>
</dbReference>
<dbReference type="Proteomes" id="UP001341136">
    <property type="component" value="Chromosome"/>
</dbReference>
<dbReference type="PANTHER" id="PTHR12128">
    <property type="entry name" value="DIHYDRODIPICOLINATE SYNTHASE"/>
    <property type="match status" value="1"/>
</dbReference>
<dbReference type="EC" id="4.1.3.3" evidence="5"/>